<keyword evidence="2" id="KW-1185">Reference proteome</keyword>
<evidence type="ECO:0000313" key="2">
    <source>
        <dbReference type="Proteomes" id="UP001064087"/>
    </source>
</evidence>
<sequence length="224" mass="23770">MPQQLSFDLPAIAARGRDDFFVSTANAVAVALIEGWRDWPARKLVLCGPEGAGKTHLAHVWADLSAARILSADALATADIAQLATGNVVIEDADCIAGQDAAETAFFHLHNLTLAEGHSLLITARAAPSAWALALPDLASRMQGTPTCVMEEPDDALLAAVMMKQFSDRQIMPSAGTIPYLSKRISRTFRAARQTVEALDAASLSTGRPVNRALAAQLLDKSQA</sequence>
<dbReference type="RefSeq" id="WP_165197519.1">
    <property type="nucleotide sequence ID" value="NZ_CP106738.1"/>
</dbReference>
<name>A0ABY6DD40_9RHOB</name>
<dbReference type="Gene3D" id="1.10.8.60">
    <property type="match status" value="1"/>
</dbReference>
<dbReference type="PANTHER" id="PTHR30050:SF5">
    <property type="entry name" value="DNAA REGULATORY INACTIVATOR HDA"/>
    <property type="match status" value="1"/>
</dbReference>
<reference evidence="1" key="1">
    <citation type="submission" date="2022-10" db="EMBL/GenBank/DDBJ databases">
        <title>Roseovarius pelagicus sp. nov., isolated from Arctic seawater.</title>
        <authorList>
            <person name="Hong Y.W."/>
            <person name="Hwang C.Y."/>
        </authorList>
    </citation>
    <scope>NUCLEOTIDE SEQUENCE</scope>
    <source>
        <strain evidence="1">HL-MP18</strain>
    </source>
</reference>
<dbReference type="PANTHER" id="PTHR30050">
    <property type="entry name" value="CHROMOSOMAL REPLICATION INITIATOR PROTEIN DNAA"/>
    <property type="match status" value="1"/>
</dbReference>
<dbReference type="SUPFAM" id="SSF52540">
    <property type="entry name" value="P-loop containing nucleoside triphosphate hydrolases"/>
    <property type="match status" value="1"/>
</dbReference>
<proteinExistence type="predicted"/>
<evidence type="ECO:0000313" key="1">
    <source>
        <dbReference type="EMBL" id="UXX84072.1"/>
    </source>
</evidence>
<dbReference type="Proteomes" id="UP001064087">
    <property type="component" value="Chromosome"/>
</dbReference>
<dbReference type="InterPro" id="IPR027417">
    <property type="entry name" value="P-loop_NTPase"/>
</dbReference>
<dbReference type="Gene3D" id="3.40.50.300">
    <property type="entry name" value="P-loop containing nucleotide triphosphate hydrolases"/>
    <property type="match status" value="1"/>
</dbReference>
<organism evidence="1 2">
    <name type="scientific">Roseovarius pelagicus</name>
    <dbReference type="NCBI Taxonomy" id="2980108"/>
    <lineage>
        <taxon>Bacteria</taxon>
        <taxon>Pseudomonadati</taxon>
        <taxon>Pseudomonadota</taxon>
        <taxon>Alphaproteobacteria</taxon>
        <taxon>Rhodobacterales</taxon>
        <taxon>Roseobacteraceae</taxon>
        <taxon>Roseovarius</taxon>
    </lineage>
</organism>
<accession>A0ABY6DD40</accession>
<protein>
    <submittedName>
        <fullName evidence="1">DnaA/Hda family protein</fullName>
    </submittedName>
</protein>
<dbReference type="EMBL" id="CP106738">
    <property type="protein sequence ID" value="UXX84072.1"/>
    <property type="molecule type" value="Genomic_DNA"/>
</dbReference>
<gene>
    <name evidence="1" type="ORF">N7U68_05305</name>
</gene>